<evidence type="ECO:0000256" key="1">
    <source>
        <dbReference type="ARBA" id="ARBA00004123"/>
    </source>
</evidence>
<dbReference type="CDD" id="cd12148">
    <property type="entry name" value="fungal_TF_MHR"/>
    <property type="match status" value="1"/>
</dbReference>
<feature type="region of interest" description="Disordered" evidence="3">
    <location>
        <begin position="441"/>
        <end position="460"/>
    </location>
</feature>
<gene>
    <name evidence="4" type="ORF">Daus18300_005370</name>
</gene>
<proteinExistence type="predicted"/>
<accession>A0ABR3X280</accession>
<comment type="subcellular location">
    <subcellularLocation>
        <location evidence="1">Nucleus</location>
    </subcellularLocation>
</comment>
<comment type="caution">
    <text evidence="4">The sequence shown here is derived from an EMBL/GenBank/DDBJ whole genome shotgun (WGS) entry which is preliminary data.</text>
</comment>
<organism evidence="4 5">
    <name type="scientific">Diaporthe australafricana</name>
    <dbReference type="NCBI Taxonomy" id="127596"/>
    <lineage>
        <taxon>Eukaryota</taxon>
        <taxon>Fungi</taxon>
        <taxon>Dikarya</taxon>
        <taxon>Ascomycota</taxon>
        <taxon>Pezizomycotina</taxon>
        <taxon>Sordariomycetes</taxon>
        <taxon>Sordariomycetidae</taxon>
        <taxon>Diaporthales</taxon>
        <taxon>Diaporthaceae</taxon>
        <taxon>Diaporthe</taxon>
    </lineage>
</organism>
<dbReference type="PANTHER" id="PTHR31001">
    <property type="entry name" value="UNCHARACTERIZED TRANSCRIPTIONAL REGULATORY PROTEIN"/>
    <property type="match status" value="1"/>
</dbReference>
<dbReference type="Proteomes" id="UP001583177">
    <property type="component" value="Unassembled WGS sequence"/>
</dbReference>
<evidence type="ECO:0008006" key="6">
    <source>
        <dbReference type="Google" id="ProtNLM"/>
    </source>
</evidence>
<keyword evidence="2" id="KW-0539">Nucleus</keyword>
<dbReference type="EMBL" id="JAWRVE010000039">
    <property type="protein sequence ID" value="KAL1869909.1"/>
    <property type="molecule type" value="Genomic_DNA"/>
</dbReference>
<evidence type="ECO:0000313" key="5">
    <source>
        <dbReference type="Proteomes" id="UP001583177"/>
    </source>
</evidence>
<sequence>MRFVPNIQQHPLCVSLFQDPRATKSSSEDDAPSSADYGSSLDPSALLFSAFRHVVDLRDFYPPPMQAFMLWQAFLQNVNPMSKVIHASSVQPIIIEASKDFDTVPKPSVALLFAIFSAAIMSLKEEDCQTQFDAPKSLLLTRYFSACQQALSAASFMKSRNLVTLQAFVIFLIVWIDGRSHHHIGLRPFFHDIAAFPLPENLNDVDLNPHMEEMPLIHKGPTEMTFCLCRYEVGEFMVRHGSTFQDYAVPVQDKDRLIDQFEAHMDENYLKHLDPAIPLHLMAEGGVRSATCKMKLMAHHPSQYPDKGKSIPQSERDILFKVSVKMVEYDVLGKSTKTLDNFSWHIDNAFQIDAFVFMLIASQTQEPKATLTNKAWELVTDMYKHRSSLLEDTRNELYAAVRELTLHAWETREANIASEELEPIPVPEVIAKLRERKVRKSVPARKSSVSSAPAPKSMPPEMSALHQLAGVATQVDSRNDYSTAGYLYGMTPGITNGTNSFQPGPDQQFDGIFRNLSGDVDAAGPVDWDYWDGLLERNNVFR</sequence>
<keyword evidence="5" id="KW-1185">Reference proteome</keyword>
<evidence type="ECO:0000256" key="2">
    <source>
        <dbReference type="ARBA" id="ARBA00023242"/>
    </source>
</evidence>
<protein>
    <recommendedName>
        <fullName evidence="6">Transcription factor domain-containing protein</fullName>
    </recommendedName>
</protein>
<dbReference type="PANTHER" id="PTHR31001:SF85">
    <property type="entry name" value="ZN(II)2CYS6 TRANSCRIPTION FACTOR (EUROFUNG)"/>
    <property type="match status" value="1"/>
</dbReference>
<evidence type="ECO:0000256" key="3">
    <source>
        <dbReference type="SAM" id="MobiDB-lite"/>
    </source>
</evidence>
<name>A0ABR3X280_9PEZI</name>
<evidence type="ECO:0000313" key="4">
    <source>
        <dbReference type="EMBL" id="KAL1869909.1"/>
    </source>
</evidence>
<reference evidence="4 5" key="1">
    <citation type="journal article" date="2024" name="IMA Fungus">
        <title>IMA Genome - F19 : A genome assembly and annotation guide to empower mycologists, including annotated draft genome sequences of Ceratocystis pirilliformis, Diaporthe australafricana, Fusarium ophioides, Paecilomyces lecythidis, and Sporothrix stenoceras.</title>
        <authorList>
            <person name="Aylward J."/>
            <person name="Wilson A.M."/>
            <person name="Visagie C.M."/>
            <person name="Spraker J."/>
            <person name="Barnes I."/>
            <person name="Buitendag C."/>
            <person name="Ceriani C."/>
            <person name="Del Mar Angel L."/>
            <person name="du Plessis D."/>
            <person name="Fuchs T."/>
            <person name="Gasser K."/>
            <person name="Kramer D."/>
            <person name="Li W."/>
            <person name="Munsamy K."/>
            <person name="Piso A."/>
            <person name="Price J.L."/>
            <person name="Sonnekus B."/>
            <person name="Thomas C."/>
            <person name="van der Nest A."/>
            <person name="van Dijk A."/>
            <person name="van Heerden A."/>
            <person name="van Vuuren N."/>
            <person name="Yilmaz N."/>
            <person name="Duong T.A."/>
            <person name="van der Merwe N.A."/>
            <person name="Wingfield M.J."/>
            <person name="Wingfield B.D."/>
        </authorList>
    </citation>
    <scope>NUCLEOTIDE SEQUENCE [LARGE SCALE GENOMIC DNA]</scope>
    <source>
        <strain evidence="4 5">CMW 18300</strain>
    </source>
</reference>
<feature type="compositionally biased region" description="Low complexity" evidence="3">
    <location>
        <begin position="444"/>
        <end position="455"/>
    </location>
</feature>
<dbReference type="InterPro" id="IPR050613">
    <property type="entry name" value="Sec_Metabolite_Reg"/>
</dbReference>